<name>A0A2U1ZRC0_9MICO</name>
<keyword evidence="2" id="KW-0812">Transmembrane</keyword>
<dbReference type="Pfam" id="PF11298">
    <property type="entry name" value="DUF3099"/>
    <property type="match status" value="1"/>
</dbReference>
<feature type="transmembrane region" description="Helical" evidence="2">
    <location>
        <begin position="48"/>
        <end position="67"/>
    </location>
</feature>
<protein>
    <recommendedName>
        <fullName evidence="5">DUF3099 domain-containing protein</fullName>
    </recommendedName>
</protein>
<comment type="caution">
    <text evidence="3">The sequence shown here is derived from an EMBL/GenBank/DDBJ whole genome shotgun (WGS) entry which is preliminary data.</text>
</comment>
<dbReference type="OrthoDB" id="4229919at2"/>
<evidence type="ECO:0008006" key="5">
    <source>
        <dbReference type="Google" id="ProtNLM"/>
    </source>
</evidence>
<keyword evidence="2" id="KW-0472">Membrane</keyword>
<evidence type="ECO:0000313" key="4">
    <source>
        <dbReference type="Proteomes" id="UP000245166"/>
    </source>
</evidence>
<dbReference type="Proteomes" id="UP000245166">
    <property type="component" value="Unassembled WGS sequence"/>
</dbReference>
<gene>
    <name evidence="3" type="ORF">C8046_01215</name>
</gene>
<feature type="region of interest" description="Disordered" evidence="1">
    <location>
        <begin position="74"/>
        <end position="111"/>
    </location>
</feature>
<feature type="compositionally biased region" description="Pro residues" evidence="1">
    <location>
        <begin position="89"/>
        <end position="103"/>
    </location>
</feature>
<sequence length="111" mass="11996">MDPVPSITSAGRSRDSDISDRAMRYTIMMGIRVACFFAAVFTEGWLRWTFAVGAVVLPYIAVVLANAGRRKRVDPSSTYLLDTGALPHEPTPPADPRPAPTAPHPGGSEDR</sequence>
<evidence type="ECO:0000256" key="2">
    <source>
        <dbReference type="SAM" id="Phobius"/>
    </source>
</evidence>
<proteinExistence type="predicted"/>
<reference evidence="3 4" key="1">
    <citation type="submission" date="2018-03" db="EMBL/GenBank/DDBJ databases">
        <title>Genome assembly of novel Miniimonas species PCH200.</title>
        <authorList>
            <person name="Thakur V."/>
            <person name="Kumar V."/>
            <person name="Singh D."/>
        </authorList>
    </citation>
    <scope>NUCLEOTIDE SEQUENCE [LARGE SCALE GENOMIC DNA]</scope>
    <source>
        <strain evidence="3 4">PCH200</strain>
    </source>
</reference>
<dbReference type="EMBL" id="PYHR01000002">
    <property type="protein sequence ID" value="PWD49539.1"/>
    <property type="molecule type" value="Genomic_DNA"/>
</dbReference>
<dbReference type="AlphaFoldDB" id="A0A2U1ZRC0"/>
<dbReference type="InterPro" id="IPR021449">
    <property type="entry name" value="DUF3099"/>
</dbReference>
<evidence type="ECO:0000313" key="3">
    <source>
        <dbReference type="EMBL" id="PWD49539.1"/>
    </source>
</evidence>
<keyword evidence="2" id="KW-1133">Transmembrane helix</keyword>
<accession>A0A2U1ZRC0</accession>
<organism evidence="3 4">
    <name type="scientific">Serinibacter arcticus</name>
    <dbReference type="NCBI Taxonomy" id="1655435"/>
    <lineage>
        <taxon>Bacteria</taxon>
        <taxon>Bacillati</taxon>
        <taxon>Actinomycetota</taxon>
        <taxon>Actinomycetes</taxon>
        <taxon>Micrococcales</taxon>
        <taxon>Beutenbergiaceae</taxon>
        <taxon>Serinibacter</taxon>
    </lineage>
</organism>
<evidence type="ECO:0000256" key="1">
    <source>
        <dbReference type="SAM" id="MobiDB-lite"/>
    </source>
</evidence>
<feature type="transmembrane region" description="Helical" evidence="2">
    <location>
        <begin position="22"/>
        <end position="42"/>
    </location>
</feature>
<keyword evidence="4" id="KW-1185">Reference proteome</keyword>
<dbReference type="RefSeq" id="WP_109227922.1">
    <property type="nucleotide sequence ID" value="NZ_PYHR01000002.1"/>
</dbReference>